<evidence type="ECO:0000259" key="1">
    <source>
        <dbReference type="SMART" id="SM00852"/>
    </source>
</evidence>
<dbReference type="SUPFAM" id="SSF53218">
    <property type="entry name" value="Molybdenum cofactor biosynthesis proteins"/>
    <property type="match status" value="1"/>
</dbReference>
<dbReference type="InterPro" id="IPR050101">
    <property type="entry name" value="CinA"/>
</dbReference>
<reference evidence="2 3" key="1">
    <citation type="submission" date="2023-09" db="EMBL/GenBank/DDBJ databases">
        <authorList>
            <person name="Rey-Velasco X."/>
        </authorList>
    </citation>
    <scope>NUCLEOTIDE SEQUENCE [LARGE SCALE GENOMIC DNA]</scope>
    <source>
        <strain evidence="2 3">W335</strain>
    </source>
</reference>
<gene>
    <name evidence="2" type="ORF">RM532_03550</name>
</gene>
<comment type="caution">
    <text evidence="2">The sequence shown here is derived from an EMBL/GenBank/DDBJ whole genome shotgun (WGS) entry which is preliminary data.</text>
</comment>
<dbReference type="RefSeq" id="WP_311651767.1">
    <property type="nucleotide sequence ID" value="NZ_JAVRIB010000003.1"/>
</dbReference>
<dbReference type="Gene3D" id="3.40.980.10">
    <property type="entry name" value="MoaB/Mog-like domain"/>
    <property type="match status" value="1"/>
</dbReference>
<name>A0ABU3BXJ9_9GAMM</name>
<dbReference type="SMART" id="SM00852">
    <property type="entry name" value="MoCF_biosynth"/>
    <property type="match status" value="1"/>
</dbReference>
<dbReference type="InterPro" id="IPR001453">
    <property type="entry name" value="MoaB/Mog_dom"/>
</dbReference>
<keyword evidence="3" id="KW-1185">Reference proteome</keyword>
<feature type="domain" description="MoaB/Mog" evidence="1">
    <location>
        <begin position="16"/>
        <end position="176"/>
    </location>
</feature>
<accession>A0ABU3BXJ9</accession>
<dbReference type="InterPro" id="IPR036425">
    <property type="entry name" value="MoaB/Mog-like_dom_sf"/>
</dbReference>
<dbReference type="Pfam" id="PF00994">
    <property type="entry name" value="MoCF_biosynth"/>
    <property type="match status" value="1"/>
</dbReference>
<dbReference type="PANTHER" id="PTHR13939">
    <property type="entry name" value="NICOTINAMIDE-NUCLEOTIDE AMIDOHYDROLASE PNCC"/>
    <property type="match status" value="1"/>
</dbReference>
<dbReference type="CDD" id="cd00885">
    <property type="entry name" value="cinA"/>
    <property type="match status" value="1"/>
</dbReference>
<organism evidence="2 3">
    <name type="scientific">Spectribacter hydrogenoxidans</name>
    <dbReference type="NCBI Taxonomy" id="3075608"/>
    <lineage>
        <taxon>Bacteria</taxon>
        <taxon>Pseudomonadati</taxon>
        <taxon>Pseudomonadota</taxon>
        <taxon>Gammaproteobacteria</taxon>
        <taxon>Salinisphaerales</taxon>
        <taxon>Salinisphaeraceae</taxon>
        <taxon>Spectribacter</taxon>
    </lineage>
</organism>
<dbReference type="Proteomes" id="UP001251857">
    <property type="component" value="Unassembled WGS sequence"/>
</dbReference>
<protein>
    <submittedName>
        <fullName evidence="2">Molybdopterin-binding protein</fullName>
    </submittedName>
</protein>
<evidence type="ECO:0000313" key="2">
    <source>
        <dbReference type="EMBL" id="MDT0634027.1"/>
    </source>
</evidence>
<dbReference type="EMBL" id="JAVRIB010000003">
    <property type="protein sequence ID" value="MDT0634027.1"/>
    <property type="molecule type" value="Genomic_DNA"/>
</dbReference>
<evidence type="ECO:0000313" key="3">
    <source>
        <dbReference type="Proteomes" id="UP001251857"/>
    </source>
</evidence>
<proteinExistence type="predicted"/>
<sequence>MVKVKSSDPVSPAAFGILLIGDELLSGKRTDKHQARVIELLDQRGLELSWSLTVGDDPERLTETLRWTLARGDVVFSFGGIGATPDDRTRQCAAAAAGVPMAIHPEGRAELEAVFGERTYPQRIQMVNWPEGASPIPNPVNRVPGFSFGSHHFVPGFPTMAWPMIEWVLDYRYASDAPSERALEYRLEARDAAESDLIDAMNDVIAAHPEVRLSCLPNASGRRVIEFGLRGAPAEAAAAYQRLAGHLDMLNVVWRALAAPAMQQTGTGSRNIGA</sequence>
<dbReference type="PANTHER" id="PTHR13939:SF0">
    <property type="entry name" value="NMN AMIDOHYDROLASE-LIKE PROTEIN YFAY"/>
    <property type="match status" value="1"/>
</dbReference>